<dbReference type="Pfam" id="PF00903">
    <property type="entry name" value="Glyoxalase"/>
    <property type="match status" value="2"/>
</dbReference>
<sequence>MATTDITKYKFVSTALRVKDPEVSIKFYNHLGLSLIKKVDFAEGNFTLYFLAYDSPTALFQGKHLTDREGVVELIHNHGTENDPDYRPPNGNAEPYKGFGHICVSVDNIQAACKKVGEAGYGFQKRLEDGRMKFLAFALDPDGYWVEIVCQKNWESTAGIETTDLGTYRMNHSMIRVKDIEKSLSFYKDVMGMTLLHTHKVPEAKFDLYFLGYPYNKIVPESNPDGVPPVAAFEGLLELTYNYGTEADPSFSYHDGNTGPQGFGGIVFSVDDLDAACARYEELKVRWKKRLGEFPDIALIFDPDGYTVEIVQNESIKKRTGW</sequence>
<evidence type="ECO:0000313" key="14">
    <source>
        <dbReference type="EMBL" id="KAH0545232.1"/>
    </source>
</evidence>
<dbReference type="InterPro" id="IPR004361">
    <property type="entry name" value="Glyoxalase_1"/>
</dbReference>
<dbReference type="InterPro" id="IPR004360">
    <property type="entry name" value="Glyas_Fos-R_dOase_dom"/>
</dbReference>
<evidence type="ECO:0000256" key="2">
    <source>
        <dbReference type="ARBA" id="ARBA00010363"/>
    </source>
</evidence>
<evidence type="ECO:0000256" key="11">
    <source>
        <dbReference type="PIRSR" id="PIRSR604361-1"/>
    </source>
</evidence>
<keyword evidence="6" id="KW-0456">Lyase</keyword>
<dbReference type="Gene3D" id="3.10.180.10">
    <property type="entry name" value="2,3-Dihydroxybiphenyl 1,2-Dioxygenase, domain 1"/>
    <property type="match status" value="2"/>
</dbReference>
<feature type="domain" description="VOC" evidence="13">
    <location>
        <begin position="10"/>
        <end position="151"/>
    </location>
</feature>
<feature type="domain" description="VOC" evidence="13">
    <location>
        <begin position="169"/>
        <end position="313"/>
    </location>
</feature>
<comment type="pathway">
    <text evidence="1">Secondary metabolite metabolism; methylglyoxal degradation; (R)-lactate from methylglyoxal: step 1/2.</text>
</comment>
<evidence type="ECO:0000313" key="15">
    <source>
        <dbReference type="Proteomes" id="UP000698800"/>
    </source>
</evidence>
<keyword evidence="15" id="KW-1185">Reference proteome</keyword>
<dbReference type="PROSITE" id="PS00935">
    <property type="entry name" value="GLYOXALASE_I_2"/>
    <property type="match status" value="1"/>
</dbReference>
<comment type="caution">
    <text evidence="14">The sequence shown here is derived from an EMBL/GenBank/DDBJ whole genome shotgun (WGS) entry which is preliminary data.</text>
</comment>
<dbReference type="Proteomes" id="UP000698800">
    <property type="component" value="Unassembled WGS sequence"/>
</dbReference>
<dbReference type="CDD" id="cd07233">
    <property type="entry name" value="GlxI_Zn"/>
    <property type="match status" value="2"/>
</dbReference>
<dbReference type="PANTHER" id="PTHR10374">
    <property type="entry name" value="LACTOYLGLUTATHIONE LYASE GLYOXALASE I"/>
    <property type="match status" value="1"/>
</dbReference>
<evidence type="ECO:0000256" key="6">
    <source>
        <dbReference type="ARBA" id="ARBA00023239"/>
    </source>
</evidence>
<evidence type="ECO:0000256" key="8">
    <source>
        <dbReference type="ARBA" id="ARBA00030892"/>
    </source>
</evidence>
<evidence type="ECO:0000256" key="9">
    <source>
        <dbReference type="ARBA" id="ARBA00032460"/>
    </source>
</evidence>
<dbReference type="OrthoDB" id="16820at2759"/>
<keyword evidence="4 12" id="KW-0479">Metal-binding</keyword>
<gene>
    <name evidence="14" type="ORF">FGG08_000686</name>
</gene>
<proteinExistence type="inferred from homology"/>
<protein>
    <recommendedName>
        <fullName evidence="3">lactoylglutathione lyase</fullName>
        <ecNumber evidence="3">4.4.1.5</ecNumber>
    </recommendedName>
    <alternativeName>
        <fullName evidence="8">Aldoketomutase</fullName>
    </alternativeName>
    <alternativeName>
        <fullName evidence="7">Ketone-aldehyde mutase</fullName>
    </alternativeName>
    <alternativeName>
        <fullName evidence="9">Methylglyoxalase</fullName>
    </alternativeName>
    <alternativeName>
        <fullName evidence="10">S-D-lactoylglutathione methylglyoxal lyase</fullName>
    </alternativeName>
</protein>
<comment type="cofactor">
    <cofactor evidence="12">
        <name>Zn(2+)</name>
        <dbReference type="ChEBI" id="CHEBI:29105"/>
    </cofactor>
    <text evidence="12">Binds 1 zinc ion per subunit. In the homodimer, two zinc ions are bound between subunits.</text>
</comment>
<dbReference type="InterPro" id="IPR029068">
    <property type="entry name" value="Glyas_Bleomycin-R_OHBP_Dase"/>
</dbReference>
<dbReference type="GO" id="GO:0046872">
    <property type="term" value="F:metal ion binding"/>
    <property type="evidence" value="ECO:0007669"/>
    <property type="project" value="UniProtKB-KW"/>
</dbReference>
<feature type="binding site" evidence="12">
    <location>
        <position position="238"/>
    </location>
    <ligand>
        <name>Zn(2+)</name>
        <dbReference type="ChEBI" id="CHEBI:29105"/>
        <note>ligand shared between dimeric partners</note>
    </ligand>
</feature>
<evidence type="ECO:0000256" key="1">
    <source>
        <dbReference type="ARBA" id="ARBA00005008"/>
    </source>
</evidence>
<organism evidence="14 15">
    <name type="scientific">Glutinoglossum americanum</name>
    <dbReference type="NCBI Taxonomy" id="1670608"/>
    <lineage>
        <taxon>Eukaryota</taxon>
        <taxon>Fungi</taxon>
        <taxon>Dikarya</taxon>
        <taxon>Ascomycota</taxon>
        <taxon>Pezizomycotina</taxon>
        <taxon>Geoglossomycetes</taxon>
        <taxon>Geoglossales</taxon>
        <taxon>Geoglossaceae</taxon>
        <taxon>Glutinoglossum</taxon>
    </lineage>
</organism>
<reference evidence="14" key="1">
    <citation type="submission" date="2021-03" db="EMBL/GenBank/DDBJ databases">
        <title>Comparative genomics and phylogenomic investigation of the class Geoglossomycetes provide insights into ecological specialization and systematics.</title>
        <authorList>
            <person name="Melie T."/>
            <person name="Pirro S."/>
            <person name="Miller A.N."/>
            <person name="Quandt A."/>
        </authorList>
    </citation>
    <scope>NUCLEOTIDE SEQUENCE</scope>
    <source>
        <strain evidence="14">GBOQ0MN5Z8</strain>
    </source>
</reference>
<evidence type="ECO:0000256" key="3">
    <source>
        <dbReference type="ARBA" id="ARBA00012081"/>
    </source>
</evidence>
<dbReference type="InterPro" id="IPR037523">
    <property type="entry name" value="VOC_core"/>
</dbReference>
<accession>A0A9P8L6Q4</accession>
<evidence type="ECO:0000256" key="5">
    <source>
        <dbReference type="ARBA" id="ARBA00022833"/>
    </source>
</evidence>
<dbReference type="EC" id="4.4.1.5" evidence="3"/>
<evidence type="ECO:0000259" key="13">
    <source>
        <dbReference type="PROSITE" id="PS51819"/>
    </source>
</evidence>
<feature type="binding site" evidence="12">
    <location>
        <position position="309"/>
    </location>
    <ligand>
        <name>Zn(2+)</name>
        <dbReference type="ChEBI" id="CHEBI:29105"/>
        <note>ligand shared between dimeric partners</note>
    </ligand>
</feature>
<dbReference type="PANTHER" id="PTHR10374:SF30">
    <property type="entry name" value="LACTOYLGLUTATHIONE LYASE"/>
    <property type="match status" value="1"/>
</dbReference>
<evidence type="ECO:0000256" key="12">
    <source>
        <dbReference type="PIRSR" id="PIRSR604361-3"/>
    </source>
</evidence>
<dbReference type="SUPFAM" id="SSF54593">
    <property type="entry name" value="Glyoxalase/Bleomycin resistance protein/Dihydroxybiphenyl dioxygenase"/>
    <property type="match status" value="2"/>
</dbReference>
<evidence type="ECO:0000256" key="10">
    <source>
        <dbReference type="ARBA" id="ARBA00033298"/>
    </source>
</evidence>
<comment type="similarity">
    <text evidence="2">Belongs to the glyoxalase I family.</text>
</comment>
<feature type="active site" description="Proton donor/acceptor" evidence="11">
    <location>
        <position position="309"/>
    </location>
</feature>
<evidence type="ECO:0000256" key="4">
    <source>
        <dbReference type="ARBA" id="ARBA00022723"/>
    </source>
</evidence>
<dbReference type="EMBL" id="JAGHQL010000008">
    <property type="protein sequence ID" value="KAH0545232.1"/>
    <property type="molecule type" value="Genomic_DNA"/>
</dbReference>
<dbReference type="InterPro" id="IPR018146">
    <property type="entry name" value="Glyoxalase_1_CS"/>
</dbReference>
<dbReference type="AlphaFoldDB" id="A0A9P8L6Q4"/>
<dbReference type="NCBIfam" id="TIGR00068">
    <property type="entry name" value="glyox_I"/>
    <property type="match status" value="2"/>
</dbReference>
<dbReference type="GO" id="GO:0004462">
    <property type="term" value="F:lactoylglutathione lyase activity"/>
    <property type="evidence" value="ECO:0007669"/>
    <property type="project" value="UniProtKB-EC"/>
</dbReference>
<dbReference type="PROSITE" id="PS51819">
    <property type="entry name" value="VOC"/>
    <property type="match status" value="2"/>
</dbReference>
<keyword evidence="5 12" id="KW-0862">Zinc</keyword>
<name>A0A9P8L6Q4_9PEZI</name>
<evidence type="ECO:0000256" key="7">
    <source>
        <dbReference type="ARBA" id="ARBA00030291"/>
    </source>
</evidence>